<dbReference type="GO" id="GO:0071973">
    <property type="term" value="P:bacterial-type flagellum-dependent cell motility"/>
    <property type="evidence" value="ECO:0007669"/>
    <property type="project" value="InterPro"/>
</dbReference>
<evidence type="ECO:0000256" key="1">
    <source>
        <dbReference type="ARBA" id="ARBA00004117"/>
    </source>
</evidence>
<keyword evidence="5" id="KW-0966">Cell projection</keyword>
<dbReference type="EMBL" id="UIDG01000201">
    <property type="protein sequence ID" value="SUS06421.1"/>
    <property type="molecule type" value="Genomic_DNA"/>
</dbReference>
<dbReference type="InterPro" id="IPR001444">
    <property type="entry name" value="Flag_bb_rod_N"/>
</dbReference>
<reference evidence="5" key="1">
    <citation type="submission" date="2018-07" db="EMBL/GenBank/DDBJ databases">
        <authorList>
            <person name="Quirk P.G."/>
            <person name="Krulwich T.A."/>
        </authorList>
    </citation>
    <scope>NUCLEOTIDE SEQUENCE</scope>
</reference>
<evidence type="ECO:0000256" key="3">
    <source>
        <dbReference type="ARBA" id="ARBA00023143"/>
    </source>
</evidence>
<evidence type="ECO:0000256" key="2">
    <source>
        <dbReference type="ARBA" id="ARBA00009677"/>
    </source>
</evidence>
<proteinExistence type="inferred from homology"/>
<keyword evidence="5" id="KW-0969">Cilium</keyword>
<name>A0A380TFB2_9ZZZZ</name>
<keyword evidence="3" id="KW-0975">Bacterial flagellum</keyword>
<feature type="domain" description="Flagellar basal body rod protein N-terminal" evidence="4">
    <location>
        <begin position="15"/>
        <end position="39"/>
    </location>
</feature>
<dbReference type="GO" id="GO:0030694">
    <property type="term" value="C:bacterial-type flagellum basal body, rod"/>
    <property type="evidence" value="ECO:0007669"/>
    <property type="project" value="InterPro"/>
</dbReference>
<evidence type="ECO:0000313" key="5">
    <source>
        <dbReference type="EMBL" id="SUS06421.1"/>
    </source>
</evidence>
<comment type="subcellular location">
    <subcellularLocation>
        <location evidence="1">Bacterial flagellum basal body</location>
    </subcellularLocation>
</comment>
<dbReference type="InterPro" id="IPR006300">
    <property type="entry name" value="FlgB"/>
</dbReference>
<protein>
    <submittedName>
        <fullName evidence="5">Flagellar basal body rod protein FlgB</fullName>
    </submittedName>
</protein>
<dbReference type="AlphaFoldDB" id="A0A380TFB2"/>
<organism evidence="5">
    <name type="scientific">metagenome</name>
    <dbReference type="NCBI Taxonomy" id="256318"/>
    <lineage>
        <taxon>unclassified sequences</taxon>
        <taxon>metagenomes</taxon>
    </lineage>
</organism>
<sequence length="135" mass="14520">MDLATAPLFGLMRERMAWLAQRQRVLAENIANADTPRFRPRDIAPFAPASDQTTARTSVALSLTNAGHIAPEGGQAEGAAEEKARTVYEATPTGNAVVLEEQMAKVNETAIAHRLAAQVYRKYLGLVRMAASAKG</sequence>
<comment type="similarity">
    <text evidence="2">Belongs to the flagella basal body rod proteins family.</text>
</comment>
<keyword evidence="5" id="KW-0282">Flagellum</keyword>
<dbReference type="Pfam" id="PF00460">
    <property type="entry name" value="Flg_bb_rod"/>
    <property type="match status" value="1"/>
</dbReference>
<accession>A0A380TFB2</accession>
<evidence type="ECO:0000259" key="4">
    <source>
        <dbReference type="Pfam" id="PF00460"/>
    </source>
</evidence>
<gene>
    <name evidence="5" type="ORF">DF3PB_280019</name>
</gene>
<dbReference type="PIRSF" id="PIRSF002889">
    <property type="entry name" value="Rod_FlgB"/>
    <property type="match status" value="1"/>
</dbReference>